<protein>
    <submittedName>
        <fullName evidence="2">Methyltransferase</fullName>
    </submittedName>
</protein>
<sequence length="228" mass="25075">MYKYSDQNAETYSKLGITGTTYESGFNEAKTIFGDLQGKMALDFGTGAGRTAQLLASMGASRVVGVDHNQSMIDQAAKISDPTLEFVRIDNNIPFPENTFDVAIAAHVFVEVSSIDEMKQISSEVYRVLKPGGIFVIITNNSKAIGQNYLSFGYPKNDNLKSGDKMPCTIKKGNDSFAIDDYYWTEDDYRNVLEKNGFTVSMTFPLVSGDGWLDEAKVASHVVIKAVK</sequence>
<dbReference type="GO" id="GO:0032259">
    <property type="term" value="P:methylation"/>
    <property type="evidence" value="ECO:0007669"/>
    <property type="project" value="UniProtKB-KW"/>
</dbReference>
<keyword evidence="2" id="KW-0489">Methyltransferase</keyword>
<feature type="domain" description="Methyltransferase type 11" evidence="1">
    <location>
        <begin position="42"/>
        <end position="137"/>
    </location>
</feature>
<organism evidence="2 3">
    <name type="scientific">Candidatus Gottesmanbacteria bacterium GW2011_GWA2_47_9</name>
    <dbReference type="NCBI Taxonomy" id="1618445"/>
    <lineage>
        <taxon>Bacteria</taxon>
        <taxon>Candidatus Gottesmaniibacteriota</taxon>
    </lineage>
</organism>
<name>A0A0G1U2F1_9BACT</name>
<gene>
    <name evidence="2" type="ORF">UY16_C0011G0014</name>
</gene>
<dbReference type="Proteomes" id="UP000034739">
    <property type="component" value="Unassembled WGS sequence"/>
</dbReference>
<evidence type="ECO:0000259" key="1">
    <source>
        <dbReference type="Pfam" id="PF08241"/>
    </source>
</evidence>
<proteinExistence type="predicted"/>
<evidence type="ECO:0000313" key="3">
    <source>
        <dbReference type="Proteomes" id="UP000034739"/>
    </source>
</evidence>
<dbReference type="EMBL" id="LCOY01000011">
    <property type="protein sequence ID" value="KKU88221.1"/>
    <property type="molecule type" value="Genomic_DNA"/>
</dbReference>
<dbReference type="InterPro" id="IPR029063">
    <property type="entry name" value="SAM-dependent_MTases_sf"/>
</dbReference>
<dbReference type="GO" id="GO:0008757">
    <property type="term" value="F:S-adenosylmethionine-dependent methyltransferase activity"/>
    <property type="evidence" value="ECO:0007669"/>
    <property type="project" value="InterPro"/>
</dbReference>
<dbReference type="Gene3D" id="3.40.50.150">
    <property type="entry name" value="Vaccinia Virus protein VP39"/>
    <property type="match status" value="1"/>
</dbReference>
<dbReference type="PANTHER" id="PTHR43591:SF110">
    <property type="entry name" value="RHODANESE DOMAIN-CONTAINING PROTEIN"/>
    <property type="match status" value="1"/>
</dbReference>
<accession>A0A0G1U2F1</accession>
<dbReference type="Pfam" id="PF08241">
    <property type="entry name" value="Methyltransf_11"/>
    <property type="match status" value="1"/>
</dbReference>
<evidence type="ECO:0000313" key="2">
    <source>
        <dbReference type="EMBL" id="KKU88221.1"/>
    </source>
</evidence>
<comment type="caution">
    <text evidence="2">The sequence shown here is derived from an EMBL/GenBank/DDBJ whole genome shotgun (WGS) entry which is preliminary data.</text>
</comment>
<dbReference type="SUPFAM" id="SSF53335">
    <property type="entry name" value="S-adenosyl-L-methionine-dependent methyltransferases"/>
    <property type="match status" value="1"/>
</dbReference>
<dbReference type="CDD" id="cd02440">
    <property type="entry name" value="AdoMet_MTases"/>
    <property type="match status" value="1"/>
</dbReference>
<dbReference type="InterPro" id="IPR013216">
    <property type="entry name" value="Methyltransf_11"/>
</dbReference>
<reference evidence="2 3" key="1">
    <citation type="journal article" date="2015" name="Nature">
        <title>rRNA introns, odd ribosomes, and small enigmatic genomes across a large radiation of phyla.</title>
        <authorList>
            <person name="Brown C.T."/>
            <person name="Hug L.A."/>
            <person name="Thomas B.C."/>
            <person name="Sharon I."/>
            <person name="Castelle C.J."/>
            <person name="Singh A."/>
            <person name="Wilkins M.J."/>
            <person name="Williams K.H."/>
            <person name="Banfield J.F."/>
        </authorList>
    </citation>
    <scope>NUCLEOTIDE SEQUENCE [LARGE SCALE GENOMIC DNA]</scope>
</reference>
<dbReference type="AlphaFoldDB" id="A0A0G1U2F1"/>
<keyword evidence="2" id="KW-0808">Transferase</keyword>
<dbReference type="PANTHER" id="PTHR43591">
    <property type="entry name" value="METHYLTRANSFERASE"/>
    <property type="match status" value="1"/>
</dbReference>